<dbReference type="InterPro" id="IPR012645">
    <property type="entry name" value="CHP02301"/>
</dbReference>
<gene>
    <name evidence="2" type="ORF">EU555_27985</name>
</gene>
<dbReference type="NCBIfam" id="TIGR02301">
    <property type="entry name" value="TIGR02301 family protein"/>
    <property type="match status" value="1"/>
</dbReference>
<feature type="compositionally biased region" description="Gly residues" evidence="1">
    <location>
        <begin position="54"/>
        <end position="66"/>
    </location>
</feature>
<dbReference type="EMBL" id="SRLB01000029">
    <property type="protein sequence ID" value="TGD95470.1"/>
    <property type="molecule type" value="Genomic_DNA"/>
</dbReference>
<proteinExistence type="predicted"/>
<protein>
    <submittedName>
        <fullName evidence="2">TIGR02301 family protein</fullName>
    </submittedName>
</protein>
<evidence type="ECO:0000313" key="3">
    <source>
        <dbReference type="Proteomes" id="UP000297535"/>
    </source>
</evidence>
<evidence type="ECO:0000313" key="2">
    <source>
        <dbReference type="EMBL" id="TGD95470.1"/>
    </source>
</evidence>
<keyword evidence="3" id="KW-1185">Reference proteome</keyword>
<dbReference type="Pfam" id="PF09539">
    <property type="entry name" value="DUF2385"/>
    <property type="match status" value="1"/>
</dbReference>
<accession>A0A4Z0NIP1</accession>
<dbReference type="AlphaFoldDB" id="A0A4Z0NIP1"/>
<sequence>MPGRERRLRGCGLAPSLPVAPVPRRLGGGGARRSCAARRPRSGADARGLHPAGRPGGGGRDPGRGGPARAPRGGRRRGRGRGRSHPSRGDRARRRGRGAAPFRDPSPRRPLALGRADDRAGSPRPALGDAGGGPRAADHPGAARGDRAGPGGGGRRGVRRALVLLACLLAAAPALAQNRPKPAAKPPEKEAPAPAPPPDVPAPYDRDLLRLSEIIGSLSFLRELCGNPDASEWPARMKALLDAEGTSQGRRDRLAGAYNRGYGGYAVTYRVCTPSAVEAASRFIAEGERLSVALAGRFGG</sequence>
<organism evidence="2 3">
    <name type="scientific">Methylobacterium nonmethylotrophicum</name>
    <dbReference type="NCBI Taxonomy" id="1141884"/>
    <lineage>
        <taxon>Bacteria</taxon>
        <taxon>Pseudomonadati</taxon>
        <taxon>Pseudomonadota</taxon>
        <taxon>Alphaproteobacteria</taxon>
        <taxon>Hyphomicrobiales</taxon>
        <taxon>Methylobacteriaceae</taxon>
        <taxon>Methylobacterium</taxon>
    </lineage>
</organism>
<feature type="region of interest" description="Disordered" evidence="1">
    <location>
        <begin position="1"/>
        <end position="155"/>
    </location>
</feature>
<dbReference type="Proteomes" id="UP000297535">
    <property type="component" value="Unassembled WGS sequence"/>
</dbReference>
<reference evidence="2 3" key="1">
    <citation type="submission" date="2019-04" db="EMBL/GenBank/DDBJ databases">
        <authorList>
            <person name="Feng G."/>
            <person name="Zhu H."/>
        </authorList>
    </citation>
    <scope>NUCLEOTIDE SEQUENCE [LARGE SCALE GENOMIC DNA]</scope>
    <source>
        <strain evidence="2 3">6HR-1</strain>
    </source>
</reference>
<evidence type="ECO:0000256" key="1">
    <source>
        <dbReference type="SAM" id="MobiDB-lite"/>
    </source>
</evidence>
<comment type="caution">
    <text evidence="2">The sequence shown here is derived from an EMBL/GenBank/DDBJ whole genome shotgun (WGS) entry which is preliminary data.</text>
</comment>
<name>A0A4Z0NIP1_9HYPH</name>
<feature type="compositionally biased region" description="Basic residues" evidence="1">
    <location>
        <begin position="72"/>
        <end position="97"/>
    </location>
</feature>
<feature type="region of interest" description="Disordered" evidence="1">
    <location>
        <begin position="178"/>
        <end position="203"/>
    </location>
</feature>
<dbReference type="OrthoDB" id="8481666at2"/>